<feature type="compositionally biased region" description="Low complexity" evidence="2">
    <location>
        <begin position="148"/>
        <end position="195"/>
    </location>
</feature>
<feature type="domain" description="Yeast cell wall synthesis Kre9/Knh1-like N-terminal" evidence="4">
    <location>
        <begin position="25"/>
        <end position="119"/>
    </location>
</feature>
<feature type="signal peptide" evidence="3">
    <location>
        <begin position="1"/>
        <end position="19"/>
    </location>
</feature>
<dbReference type="GO" id="GO:0006078">
    <property type="term" value="P:(1-&gt;6)-beta-D-glucan biosynthetic process"/>
    <property type="evidence" value="ECO:0007669"/>
    <property type="project" value="InterPro"/>
</dbReference>
<keyword evidence="6" id="KW-1185">Reference proteome</keyword>
<dbReference type="AlphaFoldDB" id="A0A8K0UQ80"/>
<reference evidence="5" key="1">
    <citation type="journal article" date="2021" name="New Phytol.">
        <title>Evolutionary innovations through gain and loss of genes in the ectomycorrhizal Boletales.</title>
        <authorList>
            <person name="Wu G."/>
            <person name="Miyauchi S."/>
            <person name="Morin E."/>
            <person name="Kuo A."/>
            <person name="Drula E."/>
            <person name="Varga T."/>
            <person name="Kohler A."/>
            <person name="Feng B."/>
            <person name="Cao Y."/>
            <person name="Lipzen A."/>
            <person name="Daum C."/>
            <person name="Hundley H."/>
            <person name="Pangilinan J."/>
            <person name="Johnson J."/>
            <person name="Barry K."/>
            <person name="LaButti K."/>
            <person name="Ng V."/>
            <person name="Ahrendt S."/>
            <person name="Min B."/>
            <person name="Choi I.G."/>
            <person name="Park H."/>
            <person name="Plett J.M."/>
            <person name="Magnuson J."/>
            <person name="Spatafora J.W."/>
            <person name="Nagy L.G."/>
            <person name="Henrissat B."/>
            <person name="Grigoriev I.V."/>
            <person name="Yang Z.L."/>
            <person name="Xu J."/>
            <person name="Martin F.M."/>
        </authorList>
    </citation>
    <scope>NUCLEOTIDE SEQUENCE</scope>
    <source>
        <strain evidence="5">KKN 215</strain>
    </source>
</reference>
<dbReference type="PANTHER" id="PTHR28154:SF1">
    <property type="entry name" value="CELL WALL SYNTHESIS PROTEIN KNH1-RELATED"/>
    <property type="match status" value="1"/>
</dbReference>
<proteinExistence type="predicted"/>
<evidence type="ECO:0000256" key="1">
    <source>
        <dbReference type="ARBA" id="ARBA00022729"/>
    </source>
</evidence>
<dbReference type="InterPro" id="IPR018466">
    <property type="entry name" value="Kre9/Knh1-like_N"/>
</dbReference>
<dbReference type="PANTHER" id="PTHR28154">
    <property type="entry name" value="CELL WALL SYNTHESIS PROTEIN KNH1-RELATED"/>
    <property type="match status" value="1"/>
</dbReference>
<keyword evidence="1 3" id="KW-0732">Signal</keyword>
<dbReference type="InterPro" id="IPR045328">
    <property type="entry name" value="Kre9/Knh1"/>
</dbReference>
<sequence>MFSALKLIALAACAQSAFAALFMTSPVASSNWAAGQQQTISWQDDGKAPSLKDFGAAKVTLSVGNSIQQTHLQTIVDNVDVSTTSSIVFTPDPSVGANGAVYFVRIESLALKDAAQPQYPALAFSAKFTLTGMTGQFSPAVQAQIDGSSTAPLGPTTTGSPTTTGASSSTTGSSSSKSASASGSKTSSPAPTNTKDSGALSMAVNGAAAVAGSVFAAALLL</sequence>
<dbReference type="Pfam" id="PF10342">
    <property type="entry name" value="Kre9_KNH"/>
    <property type="match status" value="1"/>
</dbReference>
<name>A0A8K0UQ80_9AGAR</name>
<dbReference type="EMBL" id="JAEVFJ010000011">
    <property type="protein sequence ID" value="KAH8101675.1"/>
    <property type="molecule type" value="Genomic_DNA"/>
</dbReference>
<gene>
    <name evidence="5" type="ORF">BXZ70DRAFT_931469</name>
</gene>
<dbReference type="GO" id="GO:0042546">
    <property type="term" value="P:cell wall biogenesis"/>
    <property type="evidence" value="ECO:0007669"/>
    <property type="project" value="InterPro"/>
</dbReference>
<evidence type="ECO:0000256" key="2">
    <source>
        <dbReference type="SAM" id="MobiDB-lite"/>
    </source>
</evidence>
<evidence type="ECO:0000256" key="3">
    <source>
        <dbReference type="SAM" id="SignalP"/>
    </source>
</evidence>
<dbReference type="Proteomes" id="UP000813824">
    <property type="component" value="Unassembled WGS sequence"/>
</dbReference>
<protein>
    <recommendedName>
        <fullName evidence="4">Yeast cell wall synthesis Kre9/Knh1-like N-terminal domain-containing protein</fullName>
    </recommendedName>
</protein>
<evidence type="ECO:0000313" key="5">
    <source>
        <dbReference type="EMBL" id="KAH8101675.1"/>
    </source>
</evidence>
<comment type="caution">
    <text evidence="5">The sequence shown here is derived from an EMBL/GenBank/DDBJ whole genome shotgun (WGS) entry which is preliminary data.</text>
</comment>
<evidence type="ECO:0000313" key="6">
    <source>
        <dbReference type="Proteomes" id="UP000813824"/>
    </source>
</evidence>
<feature type="region of interest" description="Disordered" evidence="2">
    <location>
        <begin position="146"/>
        <end position="195"/>
    </location>
</feature>
<organism evidence="5 6">
    <name type="scientific">Cristinia sonorae</name>
    <dbReference type="NCBI Taxonomy" id="1940300"/>
    <lineage>
        <taxon>Eukaryota</taxon>
        <taxon>Fungi</taxon>
        <taxon>Dikarya</taxon>
        <taxon>Basidiomycota</taxon>
        <taxon>Agaricomycotina</taxon>
        <taxon>Agaricomycetes</taxon>
        <taxon>Agaricomycetidae</taxon>
        <taxon>Agaricales</taxon>
        <taxon>Pleurotineae</taxon>
        <taxon>Stephanosporaceae</taxon>
        <taxon>Cristinia</taxon>
    </lineage>
</organism>
<accession>A0A8K0UQ80</accession>
<dbReference type="OrthoDB" id="2432613at2759"/>
<evidence type="ECO:0000259" key="4">
    <source>
        <dbReference type="Pfam" id="PF10342"/>
    </source>
</evidence>
<feature type="chain" id="PRO_5035453781" description="Yeast cell wall synthesis Kre9/Knh1-like N-terminal domain-containing protein" evidence="3">
    <location>
        <begin position="20"/>
        <end position="221"/>
    </location>
</feature>